<dbReference type="CDD" id="cd09373">
    <property type="entry name" value="LIM1_AWH"/>
    <property type="match status" value="1"/>
</dbReference>
<keyword evidence="3" id="KW-0677">Repeat</keyword>
<gene>
    <name evidence="11" type="primary">Awh_3</name>
    <name evidence="11" type="ORF">E2C01_004768</name>
</gene>
<dbReference type="Pfam" id="PF00412">
    <property type="entry name" value="LIM"/>
    <property type="match status" value="1"/>
</dbReference>
<keyword evidence="12" id="KW-1185">Reference proteome</keyword>
<dbReference type="AlphaFoldDB" id="A0A5B7CRK9"/>
<evidence type="ECO:0000256" key="6">
    <source>
        <dbReference type="ARBA" id="ARBA00023125"/>
    </source>
</evidence>
<evidence type="ECO:0000256" key="9">
    <source>
        <dbReference type="PROSITE-ProRule" id="PRU00125"/>
    </source>
</evidence>
<dbReference type="GO" id="GO:0005634">
    <property type="term" value="C:nucleus"/>
    <property type="evidence" value="ECO:0007669"/>
    <property type="project" value="UniProtKB-SubCell"/>
</dbReference>
<keyword evidence="5 9" id="KW-0440">LIM domain</keyword>
<evidence type="ECO:0000259" key="10">
    <source>
        <dbReference type="PROSITE" id="PS50023"/>
    </source>
</evidence>
<evidence type="ECO:0000313" key="11">
    <source>
        <dbReference type="EMBL" id="MPC12090.1"/>
    </source>
</evidence>
<evidence type="ECO:0000256" key="3">
    <source>
        <dbReference type="ARBA" id="ARBA00022737"/>
    </source>
</evidence>
<evidence type="ECO:0000256" key="7">
    <source>
        <dbReference type="ARBA" id="ARBA00023155"/>
    </source>
</evidence>
<comment type="subcellular location">
    <subcellularLocation>
        <location evidence="1">Nucleus</location>
    </subcellularLocation>
</comment>
<name>A0A5B7CRK9_PORTR</name>
<dbReference type="SMART" id="SM00132">
    <property type="entry name" value="LIM"/>
    <property type="match status" value="1"/>
</dbReference>
<keyword evidence="8" id="KW-0539">Nucleus</keyword>
<proteinExistence type="predicted"/>
<feature type="domain" description="LIM zinc-binding" evidence="10">
    <location>
        <begin position="246"/>
        <end position="303"/>
    </location>
</feature>
<dbReference type="InterPro" id="IPR001781">
    <property type="entry name" value="Znf_LIM"/>
</dbReference>
<keyword evidence="2 9" id="KW-0479">Metal-binding</keyword>
<evidence type="ECO:0000256" key="1">
    <source>
        <dbReference type="ARBA" id="ARBA00004123"/>
    </source>
</evidence>
<keyword evidence="7 11" id="KW-0371">Homeobox</keyword>
<comment type="caution">
    <text evidence="11">The sequence shown here is derived from an EMBL/GenBank/DDBJ whole genome shotgun (WGS) entry which is preliminary data.</text>
</comment>
<dbReference type="Proteomes" id="UP000324222">
    <property type="component" value="Unassembled WGS sequence"/>
</dbReference>
<organism evidence="11 12">
    <name type="scientific">Portunus trituberculatus</name>
    <name type="common">Swimming crab</name>
    <name type="synonym">Neptunus trituberculatus</name>
    <dbReference type="NCBI Taxonomy" id="210409"/>
    <lineage>
        <taxon>Eukaryota</taxon>
        <taxon>Metazoa</taxon>
        <taxon>Ecdysozoa</taxon>
        <taxon>Arthropoda</taxon>
        <taxon>Crustacea</taxon>
        <taxon>Multicrustacea</taxon>
        <taxon>Malacostraca</taxon>
        <taxon>Eumalacostraca</taxon>
        <taxon>Eucarida</taxon>
        <taxon>Decapoda</taxon>
        <taxon>Pleocyemata</taxon>
        <taxon>Brachyura</taxon>
        <taxon>Eubrachyura</taxon>
        <taxon>Portunoidea</taxon>
        <taxon>Portunidae</taxon>
        <taxon>Portuninae</taxon>
        <taxon>Portunus</taxon>
    </lineage>
</organism>
<evidence type="ECO:0000256" key="2">
    <source>
        <dbReference type="ARBA" id="ARBA00022723"/>
    </source>
</evidence>
<evidence type="ECO:0000256" key="8">
    <source>
        <dbReference type="ARBA" id="ARBA00023242"/>
    </source>
</evidence>
<dbReference type="PROSITE" id="PS50023">
    <property type="entry name" value="LIM_DOMAIN_2"/>
    <property type="match status" value="1"/>
</dbReference>
<dbReference type="GO" id="GO:0046872">
    <property type="term" value="F:metal ion binding"/>
    <property type="evidence" value="ECO:0007669"/>
    <property type="project" value="UniProtKB-KW"/>
</dbReference>
<dbReference type="PROSITE" id="PS00478">
    <property type="entry name" value="LIM_DOMAIN_1"/>
    <property type="match status" value="1"/>
</dbReference>
<keyword evidence="4 9" id="KW-0862">Zinc</keyword>
<dbReference type="GO" id="GO:0000981">
    <property type="term" value="F:DNA-binding transcription factor activity, RNA polymerase II-specific"/>
    <property type="evidence" value="ECO:0007669"/>
    <property type="project" value="TreeGrafter"/>
</dbReference>
<reference evidence="11 12" key="1">
    <citation type="submission" date="2019-05" db="EMBL/GenBank/DDBJ databases">
        <title>Another draft genome of Portunus trituberculatus and its Hox gene families provides insights of decapod evolution.</title>
        <authorList>
            <person name="Jeong J.-H."/>
            <person name="Song I."/>
            <person name="Kim S."/>
            <person name="Choi T."/>
            <person name="Kim D."/>
            <person name="Ryu S."/>
            <person name="Kim W."/>
        </authorList>
    </citation>
    <scope>NUCLEOTIDE SEQUENCE [LARGE SCALE GENOMIC DNA]</scope>
    <source>
        <tissue evidence="11">Muscle</tissue>
    </source>
</reference>
<keyword evidence="6 11" id="KW-0238">DNA-binding</keyword>
<dbReference type="Gene3D" id="2.10.110.10">
    <property type="entry name" value="Cysteine Rich Protein"/>
    <property type="match status" value="1"/>
</dbReference>
<dbReference type="GO" id="GO:0000977">
    <property type="term" value="F:RNA polymerase II transcription regulatory region sequence-specific DNA binding"/>
    <property type="evidence" value="ECO:0007669"/>
    <property type="project" value="TreeGrafter"/>
</dbReference>
<accession>A0A5B7CRK9</accession>
<dbReference type="EMBL" id="VSRR010000197">
    <property type="protein sequence ID" value="MPC12090.1"/>
    <property type="molecule type" value="Genomic_DNA"/>
</dbReference>
<dbReference type="InterPro" id="IPR050453">
    <property type="entry name" value="LIM_Homeobox_TF"/>
</dbReference>
<protein>
    <submittedName>
        <fullName evidence="11">LIM/homeobox protein Awh</fullName>
    </submittedName>
</protein>
<dbReference type="FunFam" id="2.10.110.10:FF:000006">
    <property type="entry name" value="LIM homeobox transcription factor 1-beta"/>
    <property type="match status" value="1"/>
</dbReference>
<dbReference type="PANTHER" id="PTHR24208:SF127">
    <property type="entry name" value="LIM_HOMEOBOX PROTEIN AWH"/>
    <property type="match status" value="1"/>
</dbReference>
<dbReference type="PANTHER" id="PTHR24208">
    <property type="entry name" value="LIM/HOMEOBOX PROTEIN LHX"/>
    <property type="match status" value="1"/>
</dbReference>
<sequence length="303" mass="32751">MEGHSGVTEVLINTVTPGAYYQPPPVRHPATLPAAATTSTCTPRYYTPLPVALTTSATTTSTCPPRYYTLLLAQGQLGNRYPKRITSDVPGGCVPALHPPELEHVATVVVMMMMIEGNVIPVCGRRVGLAAPPPRQQQCGAARKGLVAEAQYADVCLPAPPEAREDNVRVIISVISAVGRTQLFMCHCPGSDATRQVTGGARREVLQAKVTRLGAWGLHDAARERVSPSRGDSVGLSVVASQGCGEVCQGCRDVIADRFLLRVNSRSWHQTCLRCCVCQLALDRQPSCFIREHNVYCKTDYTR</sequence>
<evidence type="ECO:0000313" key="12">
    <source>
        <dbReference type="Proteomes" id="UP000324222"/>
    </source>
</evidence>
<dbReference type="SUPFAM" id="SSF57716">
    <property type="entry name" value="Glucocorticoid receptor-like (DNA-binding domain)"/>
    <property type="match status" value="2"/>
</dbReference>
<evidence type="ECO:0000256" key="5">
    <source>
        <dbReference type="ARBA" id="ARBA00023038"/>
    </source>
</evidence>
<evidence type="ECO:0000256" key="4">
    <source>
        <dbReference type="ARBA" id="ARBA00022833"/>
    </source>
</evidence>
<dbReference type="OrthoDB" id="10068367at2759"/>
<dbReference type="GO" id="GO:0030182">
    <property type="term" value="P:neuron differentiation"/>
    <property type="evidence" value="ECO:0007669"/>
    <property type="project" value="TreeGrafter"/>
</dbReference>